<feature type="compositionally biased region" description="Low complexity" evidence="1">
    <location>
        <begin position="349"/>
        <end position="361"/>
    </location>
</feature>
<feature type="compositionally biased region" description="Low complexity" evidence="1">
    <location>
        <begin position="374"/>
        <end position="385"/>
    </location>
</feature>
<feature type="compositionally biased region" description="Basic and acidic residues" evidence="1">
    <location>
        <begin position="422"/>
        <end position="441"/>
    </location>
</feature>
<feature type="compositionally biased region" description="Pro residues" evidence="1">
    <location>
        <begin position="575"/>
        <end position="584"/>
    </location>
</feature>
<protein>
    <recommendedName>
        <fullName evidence="4">Syndecan 1</fullName>
    </recommendedName>
</protein>
<feature type="compositionally biased region" description="Low complexity" evidence="1">
    <location>
        <begin position="217"/>
        <end position="232"/>
    </location>
</feature>
<evidence type="ECO:0000256" key="1">
    <source>
        <dbReference type="SAM" id="MobiDB-lite"/>
    </source>
</evidence>
<feature type="compositionally biased region" description="Polar residues" evidence="1">
    <location>
        <begin position="326"/>
        <end position="338"/>
    </location>
</feature>
<evidence type="ECO:0000313" key="3">
    <source>
        <dbReference type="Proteomes" id="UP001500483"/>
    </source>
</evidence>
<feature type="compositionally biased region" description="Low complexity" evidence="1">
    <location>
        <begin position="192"/>
        <end position="206"/>
    </location>
</feature>
<feature type="compositionally biased region" description="Low complexity" evidence="1">
    <location>
        <begin position="544"/>
        <end position="555"/>
    </location>
</feature>
<accession>A0ABP6RMX6</accession>
<feature type="compositionally biased region" description="Polar residues" evidence="1">
    <location>
        <begin position="306"/>
        <end position="318"/>
    </location>
</feature>
<feature type="compositionally biased region" description="Low complexity" evidence="1">
    <location>
        <begin position="451"/>
        <end position="462"/>
    </location>
</feature>
<reference evidence="3" key="1">
    <citation type="journal article" date="2019" name="Int. J. Syst. Evol. Microbiol.">
        <title>The Global Catalogue of Microorganisms (GCM) 10K type strain sequencing project: providing services to taxonomists for standard genome sequencing and annotation.</title>
        <authorList>
            <consortium name="The Broad Institute Genomics Platform"/>
            <consortium name="The Broad Institute Genome Sequencing Center for Infectious Disease"/>
            <person name="Wu L."/>
            <person name="Ma J."/>
        </authorList>
    </citation>
    <scope>NUCLEOTIDE SEQUENCE [LARGE SCALE GENOMIC DNA]</scope>
    <source>
        <strain evidence="3">JCM 9687</strain>
    </source>
</reference>
<feature type="compositionally biased region" description="Low complexity" evidence="1">
    <location>
        <begin position="1"/>
        <end position="43"/>
    </location>
</feature>
<evidence type="ECO:0000313" key="2">
    <source>
        <dbReference type="EMBL" id="GAA3356964.1"/>
    </source>
</evidence>
<dbReference type="Proteomes" id="UP001500483">
    <property type="component" value="Unassembled WGS sequence"/>
</dbReference>
<keyword evidence="3" id="KW-1185">Reference proteome</keyword>
<proteinExistence type="predicted"/>
<feature type="compositionally biased region" description="Low complexity" evidence="1">
    <location>
        <begin position="83"/>
        <end position="97"/>
    </location>
</feature>
<feature type="compositionally biased region" description="Low complexity" evidence="1">
    <location>
        <begin position="506"/>
        <end position="516"/>
    </location>
</feature>
<comment type="caution">
    <text evidence="2">The sequence shown here is derived from an EMBL/GenBank/DDBJ whole genome shotgun (WGS) entry which is preliminary data.</text>
</comment>
<sequence>MQRVALRRLAPPLTRARPITRATPRRLPAITAPGTDAGQADAAPPGPDVDLVLQRRADADAPPERSDAPRPTAPSSPGTPADSGTAPSTAGTGSTAPGGPPGSRPTLGADRSPEQSGLGGPVQRMPSGAVPLHHESTGSPEPPPLVQRAAEPAPEQQPDRPSRAGRGRKRPPTSNPEVRHSTPNSRGGLGEPLGRLPESATPLRPGGTPPTPGPVVPGGAAEAAPLLGDAAPQVQRTPSTRTEPRATTPDDPAPADPVATPLAGSSAEPAGTGPATPVQRSRIQDAAGAPPHGGADHGTAPLLGDTTIQRSASGTPAQPSAELPTAQRNPATPSSSGARQPPISATRHSPGPASQQSSGPATAPHRAATPVRRSSSTTAPEAAAPHGTPVQRLTAPSGADAPETPLAGPHEVSTGTRSVQRARPDSPDEPDLALRPHHDPTHLSAPVQRARPLLTTRPLTTRTRLDQPRPNATAPPAEHRAVAPLRWTRREPGDRPADPAPVQRSATPAALPAVAAEPPPPDSAAAEPAPAPPGSATDGPGARPPMRAARPVQRRTAPESPPAARSAPTQDEPAPQVPGVPPGVPVTVVPKQHQESADPEPTTGTGGEQDIEELARRLIEPVGRLLRTELRHGRERFGRTYDRRR</sequence>
<gene>
    <name evidence="2" type="ORF">GCM10020366_23080</name>
</gene>
<dbReference type="RefSeq" id="WP_344926114.1">
    <property type="nucleotide sequence ID" value="NZ_BAAAYK010000038.1"/>
</dbReference>
<dbReference type="EMBL" id="BAAAYK010000038">
    <property type="protein sequence ID" value="GAA3356964.1"/>
    <property type="molecule type" value="Genomic_DNA"/>
</dbReference>
<name>A0ABP6RMX6_9PSEU</name>
<feature type="compositionally biased region" description="Basic and acidic residues" evidence="1">
    <location>
        <begin position="53"/>
        <end position="68"/>
    </location>
</feature>
<feature type="region of interest" description="Disordered" evidence="1">
    <location>
        <begin position="1"/>
        <end position="611"/>
    </location>
</feature>
<organism evidence="2 3">
    <name type="scientific">Saccharopolyspora gregorii</name>
    <dbReference type="NCBI Taxonomy" id="33914"/>
    <lineage>
        <taxon>Bacteria</taxon>
        <taxon>Bacillati</taxon>
        <taxon>Actinomycetota</taxon>
        <taxon>Actinomycetes</taxon>
        <taxon>Pseudonocardiales</taxon>
        <taxon>Pseudonocardiaceae</taxon>
        <taxon>Saccharopolyspora</taxon>
    </lineage>
</organism>
<feature type="compositionally biased region" description="Low complexity" evidence="1">
    <location>
        <begin position="245"/>
        <end position="263"/>
    </location>
</feature>
<evidence type="ECO:0008006" key="4">
    <source>
        <dbReference type="Google" id="ProtNLM"/>
    </source>
</evidence>
<feature type="compositionally biased region" description="Basic and acidic residues" evidence="1">
    <location>
        <begin position="488"/>
        <end position="497"/>
    </location>
</feature>